<proteinExistence type="predicted"/>
<feature type="transmembrane region" description="Helical" evidence="1">
    <location>
        <begin position="7"/>
        <end position="28"/>
    </location>
</feature>
<keyword evidence="3" id="KW-0378">Hydrolase</keyword>
<keyword evidence="1" id="KW-0812">Transmembrane</keyword>
<keyword evidence="1" id="KW-0472">Membrane</keyword>
<dbReference type="PANTHER" id="PTHR12277">
    <property type="entry name" value="ALPHA/BETA HYDROLASE DOMAIN-CONTAINING PROTEIN"/>
    <property type="match status" value="1"/>
</dbReference>
<feature type="domain" description="AB hydrolase-1" evidence="2">
    <location>
        <begin position="93"/>
        <end position="203"/>
    </location>
</feature>
<dbReference type="InterPro" id="IPR000073">
    <property type="entry name" value="AB_hydrolase_1"/>
</dbReference>
<evidence type="ECO:0000313" key="3">
    <source>
        <dbReference type="EMBL" id="MFO3665032.1"/>
    </source>
</evidence>
<reference evidence="3 4" key="1">
    <citation type="journal article" date="2025" name="Anaerobe">
        <title>Description of Anaerococcus kampingiae sp. nov., Anaerococcus groningensis sp. nov., Anaerococcus martiniensis sp. nov., and Anaerococcus cruorum sp. nov., isolated from human clinical specimens.</title>
        <authorList>
            <person name="Boiten K.E."/>
            <person name="Meijer J."/>
            <person name="van Wezel E.M."/>
            <person name="Veloo A.C.M."/>
        </authorList>
    </citation>
    <scope>NUCLEOTIDE SEQUENCE [LARGE SCALE GENOMIC DNA]</scope>
    <source>
        <strain evidence="3 4">ENR0831</strain>
    </source>
</reference>
<dbReference type="RefSeq" id="WP_410030766.1">
    <property type="nucleotide sequence ID" value="NZ_JBGMEI010000002.1"/>
</dbReference>
<accession>A0ABW9M6M5</accession>
<comment type="caution">
    <text evidence="3">The sequence shown here is derived from an EMBL/GenBank/DDBJ whole genome shotgun (WGS) entry which is preliminary data.</text>
</comment>
<dbReference type="EMBL" id="JBGMEI010000002">
    <property type="protein sequence ID" value="MFO3665032.1"/>
    <property type="molecule type" value="Genomic_DNA"/>
</dbReference>
<gene>
    <name evidence="3" type="ORF">ACCQ41_02000</name>
</gene>
<keyword evidence="4" id="KW-1185">Reference proteome</keyword>
<dbReference type="Pfam" id="PF00561">
    <property type="entry name" value="Abhydrolase_1"/>
    <property type="match status" value="1"/>
</dbReference>
<evidence type="ECO:0000256" key="1">
    <source>
        <dbReference type="SAM" id="Phobius"/>
    </source>
</evidence>
<dbReference type="InterPro" id="IPR029058">
    <property type="entry name" value="AB_hydrolase_fold"/>
</dbReference>
<dbReference type="Proteomes" id="UP001637996">
    <property type="component" value="Unassembled WGS sequence"/>
</dbReference>
<dbReference type="Gene3D" id="3.40.50.1820">
    <property type="entry name" value="alpha/beta hydrolase"/>
    <property type="match status" value="1"/>
</dbReference>
<evidence type="ECO:0000259" key="2">
    <source>
        <dbReference type="Pfam" id="PF00561"/>
    </source>
</evidence>
<name>A0ABW9M6M5_9FIRM</name>
<organism evidence="3 4">
    <name type="scientific">Anaerococcus martiniensis</name>
    <dbReference type="NCBI Taxonomy" id="3115615"/>
    <lineage>
        <taxon>Bacteria</taxon>
        <taxon>Bacillati</taxon>
        <taxon>Bacillota</taxon>
        <taxon>Tissierellia</taxon>
        <taxon>Tissierellales</taxon>
        <taxon>Peptoniphilaceae</taxon>
        <taxon>Anaerococcus</taxon>
    </lineage>
</organism>
<evidence type="ECO:0000313" key="4">
    <source>
        <dbReference type="Proteomes" id="UP001637996"/>
    </source>
</evidence>
<protein>
    <submittedName>
        <fullName evidence="3">Alpha/beta hydrolase</fullName>
    </submittedName>
</protein>
<keyword evidence="1" id="KW-1133">Transmembrane helix</keyword>
<dbReference type="GO" id="GO:0016787">
    <property type="term" value="F:hydrolase activity"/>
    <property type="evidence" value="ECO:0007669"/>
    <property type="project" value="UniProtKB-KW"/>
</dbReference>
<dbReference type="SUPFAM" id="SSF53474">
    <property type="entry name" value="alpha/beta-Hydrolases"/>
    <property type="match status" value="1"/>
</dbReference>
<sequence length="312" mass="35220">MLKNKKKVILIILTILLVIFIGFTIFLGKQVFDGFTNIVSREETLEEANTYEDKFQDFAKDKQVHYIIFPSSKGDHNIPAIHIKKDGNKNIAVLVHGLGGTGKSLPHIMDIFLDLGYDVLAIDQRNSGNNQAPYNTFGFLESYDILDAVNIAKEEIGDDGKLVLWGESYGAGSAAMAAGRDEQNIDYLILESPVADFNDMFDKELKTIEDEQGIPVDYMKFAGGIFTKLKLNYTFNDIDSNQYINNVSKPVLITNADHDTLTPPYMGESLYKSINHNNKEIFTAKGYKHAEFPRIDSEKYKKIVSDFLDEYK</sequence>